<gene>
    <name evidence="2" type="ORF">BECKFM1743A_GA0114220_105454</name>
    <name evidence="4" type="ORF">BECKFM1743B_GA0114221_105684</name>
    <name evidence="3" type="ORF">BECKFM1743C_GA0114222_106514</name>
</gene>
<reference evidence="3" key="1">
    <citation type="submission" date="2019-02" db="EMBL/GenBank/DDBJ databases">
        <authorList>
            <person name="Gruber-Vodicka R. H."/>
            <person name="Seah K. B. B."/>
        </authorList>
    </citation>
    <scope>NUCLEOTIDE SEQUENCE</scope>
    <source>
        <strain evidence="2">BECK_BZ163</strain>
        <strain evidence="4">BECK_BZ164</strain>
        <strain evidence="3">BECK_BZ165</strain>
    </source>
</reference>
<protein>
    <recommendedName>
        <fullName evidence="1">DUF5615 domain-containing protein</fullName>
    </recommendedName>
</protein>
<evidence type="ECO:0000313" key="4">
    <source>
        <dbReference type="EMBL" id="VFK18712.1"/>
    </source>
</evidence>
<name>A0A450TUH8_9GAMM</name>
<dbReference type="AlphaFoldDB" id="A0A450TUH8"/>
<dbReference type="InterPro" id="IPR041049">
    <property type="entry name" value="DUF5615"/>
</dbReference>
<feature type="domain" description="DUF5615" evidence="1">
    <location>
        <begin position="5"/>
        <end position="76"/>
    </location>
</feature>
<accession>A0A450TUH8</accession>
<evidence type="ECO:0000313" key="3">
    <source>
        <dbReference type="EMBL" id="VFJ72403.1"/>
    </source>
</evidence>
<dbReference type="Pfam" id="PF18480">
    <property type="entry name" value="DUF5615"/>
    <property type="match status" value="1"/>
</dbReference>
<evidence type="ECO:0000259" key="1">
    <source>
        <dbReference type="Pfam" id="PF18480"/>
    </source>
</evidence>
<evidence type="ECO:0000313" key="2">
    <source>
        <dbReference type="EMBL" id="VFJ70370.1"/>
    </source>
</evidence>
<organism evidence="3">
    <name type="scientific">Candidatus Kentrum sp. FM</name>
    <dbReference type="NCBI Taxonomy" id="2126340"/>
    <lineage>
        <taxon>Bacteria</taxon>
        <taxon>Pseudomonadati</taxon>
        <taxon>Pseudomonadota</taxon>
        <taxon>Gammaproteobacteria</taxon>
        <taxon>Candidatus Kentrum</taxon>
    </lineage>
</organism>
<dbReference type="EMBL" id="CAADEZ010000545">
    <property type="protein sequence ID" value="VFJ70370.1"/>
    <property type="molecule type" value="Genomic_DNA"/>
</dbReference>
<proteinExistence type="predicted"/>
<sequence>MSPRNILLDECIDRKLANYITGHNVQTVVKAGWASFKNGNLLRLAQTDFDVLVTADRNFIYQQNIARFDIAIIVLSARFNGIKYLLPLVPDLLEAIPTAKPGTALVLKAL</sequence>
<dbReference type="EMBL" id="CAADFL010000568">
    <property type="protein sequence ID" value="VFK18712.1"/>
    <property type="molecule type" value="Genomic_DNA"/>
</dbReference>
<dbReference type="EMBL" id="CAADFA010000651">
    <property type="protein sequence ID" value="VFJ72403.1"/>
    <property type="molecule type" value="Genomic_DNA"/>
</dbReference>